<comment type="cofactor">
    <cofactor evidence="1">
        <name>FAD</name>
        <dbReference type="ChEBI" id="CHEBI:57692"/>
    </cofactor>
</comment>
<proteinExistence type="predicted"/>
<dbReference type="OMA" id="VGITPMR"/>
<evidence type="ECO:0000313" key="18">
    <source>
        <dbReference type="Proteomes" id="UP000272662"/>
    </source>
</evidence>
<dbReference type="PANTHER" id="PTHR47354:SF8">
    <property type="entry name" value="1,2-PHENYLACETYL-COA EPOXIDASE, SUBUNIT E"/>
    <property type="match status" value="1"/>
</dbReference>
<dbReference type="Proteomes" id="UP001173661">
    <property type="component" value="Unassembled WGS sequence"/>
</dbReference>
<dbReference type="GO" id="GO:0050660">
    <property type="term" value="F:flavin adenine dinucleotide binding"/>
    <property type="evidence" value="ECO:0007669"/>
    <property type="project" value="TreeGrafter"/>
</dbReference>
<evidence type="ECO:0000256" key="13">
    <source>
        <dbReference type="SAM" id="Phobius"/>
    </source>
</evidence>
<evidence type="ECO:0000256" key="8">
    <source>
        <dbReference type="ARBA" id="ARBA00022989"/>
    </source>
</evidence>
<name>A0A135PT36_ECOLX</name>
<dbReference type="InterPro" id="IPR001433">
    <property type="entry name" value="OxRdtase_FAD/NAD-bd"/>
</dbReference>
<gene>
    <name evidence="17" type="ORF">DU321_12935</name>
    <name evidence="16" type="ORF">Q2V20_15595</name>
    <name evidence="15" type="ORF">QO046_11170</name>
</gene>
<evidence type="ECO:0000256" key="9">
    <source>
        <dbReference type="ARBA" id="ARBA00023002"/>
    </source>
</evidence>
<keyword evidence="11" id="KW-0411">Iron-sulfur</keyword>
<evidence type="ECO:0000256" key="6">
    <source>
        <dbReference type="ARBA" id="ARBA00022723"/>
    </source>
</evidence>
<comment type="subcellular location">
    <subcellularLocation>
        <location evidence="2">Membrane</location>
        <topology evidence="2">Multi-pass membrane protein</topology>
    </subcellularLocation>
</comment>
<dbReference type="Gene3D" id="2.40.30.10">
    <property type="entry name" value="Translation factors"/>
    <property type="match status" value="1"/>
</dbReference>
<keyword evidence="7" id="KW-0274">FAD</keyword>
<keyword evidence="3" id="KW-0285">Flavoprotein</keyword>
<feature type="transmembrane region" description="Helical" evidence="13">
    <location>
        <begin position="79"/>
        <end position="96"/>
    </location>
</feature>
<keyword evidence="4 13" id="KW-0812">Transmembrane</keyword>
<dbReference type="Proteomes" id="UP001223829">
    <property type="component" value="Unassembled WGS sequence"/>
</dbReference>
<reference evidence="17 18" key="1">
    <citation type="submission" date="2018-11" db="EMBL/GenBank/DDBJ databases">
        <title>E. coli isolates of the female bladder.</title>
        <authorList>
            <person name="Garretto A."/>
            <person name="Miller-Ensminger T."/>
            <person name="Wolfe A.J."/>
            <person name="Putonti C."/>
        </authorList>
    </citation>
    <scope>NUCLEOTIDE SEQUENCE [LARGE SCALE GENOMIC DNA]</scope>
    <source>
        <strain evidence="17 18">UMB1727</strain>
    </source>
</reference>
<dbReference type="GO" id="GO:0051537">
    <property type="term" value="F:2 iron, 2 sulfur cluster binding"/>
    <property type="evidence" value="ECO:0007669"/>
    <property type="project" value="UniProtKB-KW"/>
</dbReference>
<keyword evidence="9" id="KW-0560">Oxidoreductase</keyword>
<feature type="transmembrane region" description="Helical" evidence="13">
    <location>
        <begin position="39"/>
        <end position="59"/>
    </location>
</feature>
<evidence type="ECO:0000256" key="11">
    <source>
        <dbReference type="ARBA" id="ARBA00023014"/>
    </source>
</evidence>
<organism evidence="17 18">
    <name type="scientific">Escherichia coli</name>
    <dbReference type="NCBI Taxonomy" id="562"/>
    <lineage>
        <taxon>Bacteria</taxon>
        <taxon>Pseudomonadati</taxon>
        <taxon>Pseudomonadota</taxon>
        <taxon>Gammaproteobacteria</taxon>
        <taxon>Enterobacterales</taxon>
        <taxon>Enterobacteriaceae</taxon>
        <taxon>Escherichia</taxon>
    </lineage>
</organism>
<dbReference type="PRINTS" id="PR00409">
    <property type="entry name" value="PHDIOXRDTASE"/>
</dbReference>
<dbReference type="GO" id="GO:0016020">
    <property type="term" value="C:membrane"/>
    <property type="evidence" value="ECO:0007669"/>
    <property type="project" value="UniProtKB-SubCell"/>
</dbReference>
<dbReference type="GO" id="GO:0016491">
    <property type="term" value="F:oxidoreductase activity"/>
    <property type="evidence" value="ECO:0007669"/>
    <property type="project" value="UniProtKB-KW"/>
</dbReference>
<dbReference type="EMBL" id="RRVG01000013">
    <property type="protein sequence ID" value="RRL46970.1"/>
    <property type="molecule type" value="Genomic_DNA"/>
</dbReference>
<dbReference type="InterPro" id="IPR013130">
    <property type="entry name" value="Fe3_Rdtase_TM_dom"/>
</dbReference>
<dbReference type="EMBL" id="JASMQD010000001">
    <property type="protein sequence ID" value="MDK2694945.1"/>
    <property type="molecule type" value="Genomic_DNA"/>
</dbReference>
<dbReference type="EMBL" id="JAUKXU010000013">
    <property type="protein sequence ID" value="MDO2575555.1"/>
    <property type="molecule type" value="Genomic_DNA"/>
</dbReference>
<feature type="transmembrane region" description="Helical" evidence="13">
    <location>
        <begin position="193"/>
        <end position="212"/>
    </location>
</feature>
<keyword evidence="5" id="KW-0001">2Fe-2S</keyword>
<dbReference type="Proteomes" id="UP000272662">
    <property type="component" value="Unassembled WGS sequence"/>
</dbReference>
<evidence type="ECO:0000256" key="12">
    <source>
        <dbReference type="ARBA" id="ARBA00023136"/>
    </source>
</evidence>
<evidence type="ECO:0000256" key="2">
    <source>
        <dbReference type="ARBA" id="ARBA00004141"/>
    </source>
</evidence>
<accession>A0A135PT36</accession>
<dbReference type="InterPro" id="IPR017938">
    <property type="entry name" value="Riboflavin_synthase-like_b-brl"/>
</dbReference>
<sequence length="441" mass="50041">MKKANLTGTLVCFVACLIFLSSGDIFREKPIALIWFLRQNILFFTGTLAWCLMTLTMCLSLRSSWLNKVLGGLDKAWRLHKWAGICAIAFAFAHWLDEKLPQLFVAFGWLTHPGKIVDINLTPVQENWLHAGLLVGECAMFIMIAMIFVSLSKKVPYHLFHLVHRLFPVFYLAIAFHVFTALFKSYWWETPAAYLLILITIPGVFAAFISLLKLNGSKNKHQATIKNIVNHPGQITEVTLELEHAIDYSPGQFAFLTFAHSKESHPFTIASYTKEKNTLRFAIKHLGDYTSTLASSIKIGQSAFVEGPWGKFDFTLPCSHQVWIAGGIGITPFIAQLEYRKHHGASFVPVDLWYCVSRSEDAWYIDKLTSLCAQARVTLHLLDAHKGERLQVHYLTDKIANKGDTHFWFCGPQSFAKALSKGLYENGIASQNFHFDRFCMR</sequence>
<dbReference type="PROSITE" id="PS51384">
    <property type="entry name" value="FAD_FR"/>
    <property type="match status" value="1"/>
</dbReference>
<keyword evidence="12 13" id="KW-0472">Membrane</keyword>
<feature type="domain" description="FAD-binding FR-type" evidence="14">
    <location>
        <begin position="218"/>
        <end position="315"/>
    </location>
</feature>
<feature type="transmembrane region" description="Helical" evidence="13">
    <location>
        <begin position="169"/>
        <end position="187"/>
    </location>
</feature>
<evidence type="ECO:0000313" key="15">
    <source>
        <dbReference type="EMBL" id="MDK2694945.1"/>
    </source>
</evidence>
<evidence type="ECO:0000256" key="1">
    <source>
        <dbReference type="ARBA" id="ARBA00001974"/>
    </source>
</evidence>
<reference evidence="15" key="2">
    <citation type="submission" date="2023-05" db="EMBL/GenBank/DDBJ databases">
        <title>Efficient inhibition of multidrug-resistant Escherichia coli by a new antibiotic combination.</title>
        <authorList>
            <person name="Lin T."/>
        </authorList>
    </citation>
    <scope>NUCLEOTIDE SEQUENCE</scope>
    <source>
        <strain evidence="15">YmmD45</strain>
    </source>
</reference>
<evidence type="ECO:0000313" key="17">
    <source>
        <dbReference type="EMBL" id="RRL46970.1"/>
    </source>
</evidence>
<evidence type="ECO:0000256" key="5">
    <source>
        <dbReference type="ARBA" id="ARBA00022714"/>
    </source>
</evidence>
<dbReference type="CDD" id="cd06198">
    <property type="entry name" value="FNR_like_3"/>
    <property type="match status" value="1"/>
</dbReference>
<evidence type="ECO:0000256" key="10">
    <source>
        <dbReference type="ARBA" id="ARBA00023004"/>
    </source>
</evidence>
<keyword evidence="8 13" id="KW-1133">Transmembrane helix</keyword>
<keyword evidence="6" id="KW-0479">Metal-binding</keyword>
<dbReference type="GO" id="GO:0046872">
    <property type="term" value="F:metal ion binding"/>
    <property type="evidence" value="ECO:0007669"/>
    <property type="project" value="UniProtKB-KW"/>
</dbReference>
<dbReference type="InterPro" id="IPR017927">
    <property type="entry name" value="FAD-bd_FR_type"/>
</dbReference>
<evidence type="ECO:0000313" key="16">
    <source>
        <dbReference type="EMBL" id="MDO2575555.1"/>
    </source>
</evidence>
<dbReference type="Pfam" id="PF08022">
    <property type="entry name" value="FAD_binding_8"/>
    <property type="match status" value="1"/>
</dbReference>
<evidence type="ECO:0000259" key="14">
    <source>
        <dbReference type="PROSITE" id="PS51384"/>
    </source>
</evidence>
<dbReference type="InterPro" id="IPR039261">
    <property type="entry name" value="FNR_nucleotide-bd"/>
</dbReference>
<comment type="caution">
    <text evidence="17">The sequence shown here is derived from an EMBL/GenBank/DDBJ whole genome shotgun (WGS) entry which is preliminary data.</text>
</comment>
<dbReference type="SUPFAM" id="SSF63380">
    <property type="entry name" value="Riboflavin synthase domain-like"/>
    <property type="match status" value="1"/>
</dbReference>
<dbReference type="AlphaFoldDB" id="A0A135PT36"/>
<dbReference type="Pfam" id="PF00175">
    <property type="entry name" value="NAD_binding_1"/>
    <property type="match status" value="1"/>
</dbReference>
<evidence type="ECO:0000256" key="3">
    <source>
        <dbReference type="ARBA" id="ARBA00022630"/>
    </source>
</evidence>
<dbReference type="Pfam" id="PF01794">
    <property type="entry name" value="Ferric_reduct"/>
    <property type="match status" value="1"/>
</dbReference>
<keyword evidence="10" id="KW-0408">Iron</keyword>
<evidence type="ECO:0000256" key="7">
    <source>
        <dbReference type="ARBA" id="ARBA00022827"/>
    </source>
</evidence>
<dbReference type="PANTHER" id="PTHR47354">
    <property type="entry name" value="NADH OXIDOREDUCTASE HCR"/>
    <property type="match status" value="1"/>
</dbReference>
<dbReference type="RefSeq" id="WP_001305829.1">
    <property type="nucleotide sequence ID" value="NZ_AP022222.1"/>
</dbReference>
<dbReference type="SUPFAM" id="SSF52343">
    <property type="entry name" value="Ferredoxin reductase-like, C-terminal NADP-linked domain"/>
    <property type="match status" value="1"/>
</dbReference>
<dbReference type="Gene3D" id="3.40.50.80">
    <property type="entry name" value="Nucleotide-binding domain of ferredoxin-NADP reductase (FNR) module"/>
    <property type="match status" value="1"/>
</dbReference>
<feature type="transmembrane region" description="Helical" evidence="13">
    <location>
        <begin position="128"/>
        <end position="149"/>
    </location>
</feature>
<dbReference type="InterPro" id="IPR050415">
    <property type="entry name" value="MRET"/>
</dbReference>
<reference evidence="16" key="3">
    <citation type="submission" date="2023-07" db="EMBL/GenBank/DDBJ databases">
        <title>High risk of intestinal colonization with ESBL-producing Escherichia coli among soldiers of military contingents in specific geographic regions.</title>
        <authorList>
            <person name="Literacka E."/>
        </authorList>
    </citation>
    <scope>NUCLEOTIDE SEQUENCE</scope>
    <source>
        <strain evidence="16">66</strain>
    </source>
</reference>
<protein>
    <submittedName>
        <fullName evidence="15">Ferredoxin reductase family protein</fullName>
    </submittedName>
    <submittedName>
        <fullName evidence="17">Iron reductase</fullName>
    </submittedName>
</protein>
<evidence type="ECO:0000256" key="4">
    <source>
        <dbReference type="ARBA" id="ARBA00022692"/>
    </source>
</evidence>
<dbReference type="InterPro" id="IPR013112">
    <property type="entry name" value="FAD-bd_8"/>
</dbReference>